<feature type="non-terminal residue" evidence="1">
    <location>
        <position position="1"/>
    </location>
</feature>
<name>A0A0L7QTM0_9HYME</name>
<proteinExistence type="predicted"/>
<evidence type="ECO:0008006" key="3">
    <source>
        <dbReference type="Google" id="ProtNLM"/>
    </source>
</evidence>
<evidence type="ECO:0000313" key="2">
    <source>
        <dbReference type="Proteomes" id="UP000053825"/>
    </source>
</evidence>
<dbReference type="AlphaFoldDB" id="A0A0L7QTM0"/>
<sequence length="95" mass="10753">AHYICTYNKSYTRLDLPESTDRVRPVSWPAHSPDLTPPDFFLWEISKNIVHQNNPITPQHVKQRLVAACATINPEATTGFGDSTIPMLHPLLCQE</sequence>
<evidence type="ECO:0000313" key="1">
    <source>
        <dbReference type="EMBL" id="KOC61821.1"/>
    </source>
</evidence>
<dbReference type="GO" id="GO:0003676">
    <property type="term" value="F:nucleic acid binding"/>
    <property type="evidence" value="ECO:0007669"/>
    <property type="project" value="InterPro"/>
</dbReference>
<dbReference type="Gene3D" id="3.30.420.10">
    <property type="entry name" value="Ribonuclease H-like superfamily/Ribonuclease H"/>
    <property type="match status" value="1"/>
</dbReference>
<reference evidence="1 2" key="1">
    <citation type="submission" date="2015-07" db="EMBL/GenBank/DDBJ databases">
        <title>The genome of Habropoda laboriosa.</title>
        <authorList>
            <person name="Pan H."/>
            <person name="Kapheim K."/>
        </authorList>
    </citation>
    <scope>NUCLEOTIDE SEQUENCE [LARGE SCALE GENOMIC DNA]</scope>
    <source>
        <strain evidence="1">0110345459</strain>
    </source>
</reference>
<gene>
    <name evidence="1" type="ORF">WH47_06159</name>
</gene>
<protein>
    <recommendedName>
        <fullName evidence="3">Tc1-like transposase DDE domain-containing protein</fullName>
    </recommendedName>
</protein>
<dbReference type="EMBL" id="KQ414754">
    <property type="protein sequence ID" value="KOC61821.1"/>
    <property type="molecule type" value="Genomic_DNA"/>
</dbReference>
<accession>A0A0L7QTM0</accession>
<dbReference type="Proteomes" id="UP000053825">
    <property type="component" value="Unassembled WGS sequence"/>
</dbReference>
<keyword evidence="2" id="KW-1185">Reference proteome</keyword>
<dbReference type="InterPro" id="IPR036397">
    <property type="entry name" value="RNaseH_sf"/>
</dbReference>
<organism evidence="1 2">
    <name type="scientific">Habropoda laboriosa</name>
    <dbReference type="NCBI Taxonomy" id="597456"/>
    <lineage>
        <taxon>Eukaryota</taxon>
        <taxon>Metazoa</taxon>
        <taxon>Ecdysozoa</taxon>
        <taxon>Arthropoda</taxon>
        <taxon>Hexapoda</taxon>
        <taxon>Insecta</taxon>
        <taxon>Pterygota</taxon>
        <taxon>Neoptera</taxon>
        <taxon>Endopterygota</taxon>
        <taxon>Hymenoptera</taxon>
        <taxon>Apocrita</taxon>
        <taxon>Aculeata</taxon>
        <taxon>Apoidea</taxon>
        <taxon>Anthophila</taxon>
        <taxon>Apidae</taxon>
        <taxon>Habropoda</taxon>
    </lineage>
</organism>